<dbReference type="AlphaFoldDB" id="A0A8H7V5E2"/>
<feature type="region of interest" description="Disordered" evidence="1">
    <location>
        <begin position="479"/>
        <end position="507"/>
    </location>
</feature>
<evidence type="ECO:0000313" key="4">
    <source>
        <dbReference type="EMBL" id="KAG2204038.1"/>
    </source>
</evidence>
<dbReference type="SUPFAM" id="SSF50965">
    <property type="entry name" value="Galactose oxidase, central domain"/>
    <property type="match status" value="1"/>
</dbReference>
<dbReference type="EMBL" id="JAEPRD010000047">
    <property type="protein sequence ID" value="KAG2204038.1"/>
    <property type="molecule type" value="Genomic_DNA"/>
</dbReference>
<dbReference type="InterPro" id="IPR015915">
    <property type="entry name" value="Kelch-typ_b-propeller"/>
</dbReference>
<proteinExistence type="predicted"/>
<keyword evidence="2" id="KW-0812">Transmembrane</keyword>
<dbReference type="Pfam" id="PF12768">
    <property type="entry name" value="Rax2"/>
    <property type="match status" value="1"/>
</dbReference>
<organism evidence="4 5">
    <name type="scientific">Mucor saturninus</name>
    <dbReference type="NCBI Taxonomy" id="64648"/>
    <lineage>
        <taxon>Eukaryota</taxon>
        <taxon>Fungi</taxon>
        <taxon>Fungi incertae sedis</taxon>
        <taxon>Mucoromycota</taxon>
        <taxon>Mucoromycotina</taxon>
        <taxon>Mucoromycetes</taxon>
        <taxon>Mucorales</taxon>
        <taxon>Mucorineae</taxon>
        <taxon>Mucoraceae</taxon>
        <taxon>Mucor</taxon>
    </lineage>
</organism>
<name>A0A8H7V5E2_9FUNG</name>
<evidence type="ECO:0000256" key="2">
    <source>
        <dbReference type="SAM" id="Phobius"/>
    </source>
</evidence>
<dbReference type="GO" id="GO:1902929">
    <property type="term" value="C:plasma membrane of growing cell tip"/>
    <property type="evidence" value="ECO:0007669"/>
    <property type="project" value="TreeGrafter"/>
</dbReference>
<feature type="transmembrane region" description="Helical" evidence="2">
    <location>
        <begin position="418"/>
        <end position="444"/>
    </location>
</feature>
<feature type="compositionally biased region" description="Basic and acidic residues" evidence="1">
    <location>
        <begin position="479"/>
        <end position="506"/>
    </location>
</feature>
<keyword evidence="5" id="KW-1185">Reference proteome</keyword>
<evidence type="ECO:0000256" key="1">
    <source>
        <dbReference type="SAM" id="MobiDB-lite"/>
    </source>
</evidence>
<dbReference type="InterPro" id="IPR024982">
    <property type="entry name" value="Rax2-like_C"/>
</dbReference>
<evidence type="ECO:0000313" key="5">
    <source>
        <dbReference type="Proteomes" id="UP000603453"/>
    </source>
</evidence>
<dbReference type="Proteomes" id="UP000603453">
    <property type="component" value="Unassembled WGS sequence"/>
</dbReference>
<dbReference type="PANTHER" id="PTHR31778">
    <property type="entry name" value="BUD SITE SELECTION PROTEIN RAX2"/>
    <property type="match status" value="1"/>
</dbReference>
<keyword evidence="2" id="KW-1133">Transmembrane helix</keyword>
<accession>A0A8H7V5E2</accession>
<keyword evidence="2" id="KW-0472">Membrane</keyword>
<feature type="non-terminal residue" evidence="4">
    <location>
        <position position="596"/>
    </location>
</feature>
<comment type="caution">
    <text evidence="4">The sequence shown here is derived from an EMBL/GenBank/DDBJ whole genome shotgun (WGS) entry which is preliminary data.</text>
</comment>
<protein>
    <recommendedName>
        <fullName evidence="3">Rax2-like C-terminal domain-containing protein</fullName>
    </recommendedName>
</protein>
<feature type="region of interest" description="Disordered" evidence="1">
    <location>
        <begin position="577"/>
        <end position="596"/>
    </location>
</feature>
<reference evidence="4" key="1">
    <citation type="submission" date="2020-12" db="EMBL/GenBank/DDBJ databases">
        <title>Metabolic potential, ecology and presence of endohyphal bacteria is reflected in genomic diversity of Mucoromycotina.</title>
        <authorList>
            <person name="Muszewska A."/>
            <person name="Okrasinska A."/>
            <person name="Steczkiewicz K."/>
            <person name="Drgas O."/>
            <person name="Orlowska M."/>
            <person name="Perlinska-Lenart U."/>
            <person name="Aleksandrzak-Piekarczyk T."/>
            <person name="Szatraj K."/>
            <person name="Zielenkiewicz U."/>
            <person name="Pilsyk S."/>
            <person name="Malc E."/>
            <person name="Mieczkowski P."/>
            <person name="Kruszewska J.S."/>
            <person name="Biernat P."/>
            <person name="Pawlowska J."/>
        </authorList>
    </citation>
    <scope>NUCLEOTIDE SEQUENCE</scope>
    <source>
        <strain evidence="4">WA0000017839</strain>
    </source>
</reference>
<dbReference type="InterPro" id="IPR011043">
    <property type="entry name" value="Gal_Oxase/kelch_b-propeller"/>
</dbReference>
<dbReference type="OrthoDB" id="2503993at2759"/>
<sequence length="596" mass="65153">MVKSVADTYPIRASGNAWWDTKKAQWISDSSVPYLSGTVYKTLTVDDTDYFVGNVKSAQRYQSDGITFFTSKDTLQSIPFYPGDSQSSISSGVLFSSSSMVAENTSSTTIFGGEFVLPNNIQNIAIYNNLNNTWSGFEGANWQGQISTMAVHENLLYVGGRFTSAAGNNLAVFSISNRSLSLFPKVQTNDGSPANVNIIRHIPAEKAMIVGGNFNSIDSLACTSICSLNTVNFQWNTLGSGLVGEVHDFLLINEKLVTSGNMTLNNSPLTIAEFDFKKNTWGPFDTANLPGPSRAISYDNMTNHLYISGQTADNSSTYLRIWDGQQFKAPVVELGSGSHISKLTMLPIADSKTNILLATGLINLGELGNVSAAFYDGKTWIPYLVTSNDNGESALSSMFFLDQPYVPAIIKKYLPTPIVILVSIAVALGIVFLIVFCAMCIIFMKRKRDHKVNPQSSPSGYYGKPPRTPQSLLTMLKETSDNEDKQHIDTDDHGHYSMDKPRHLEPGTEQFYNMSKSISTEHLHEQALTPFNTAIAMTTARAPPPLPTAHARSVSNHNNFHPAYPATAAAALAAASPRPESYARPISEYQRDTDSF</sequence>
<feature type="domain" description="Rax2-like C-terminal" evidence="3">
    <location>
        <begin position="170"/>
        <end position="403"/>
    </location>
</feature>
<dbReference type="Gene3D" id="2.120.10.80">
    <property type="entry name" value="Kelch-type beta propeller"/>
    <property type="match status" value="1"/>
</dbReference>
<evidence type="ECO:0000259" key="3">
    <source>
        <dbReference type="Pfam" id="PF12768"/>
    </source>
</evidence>
<gene>
    <name evidence="4" type="ORF">INT47_007032</name>
</gene>
<dbReference type="PANTHER" id="PTHR31778:SF2">
    <property type="entry name" value="BUD SITE SELECTION PROTEIN RAX2"/>
    <property type="match status" value="1"/>
</dbReference>